<gene>
    <name evidence="3" type="ORF">GCM10011494_06260</name>
</gene>
<reference evidence="3" key="2">
    <citation type="submission" date="2020-09" db="EMBL/GenBank/DDBJ databases">
        <authorList>
            <person name="Sun Q."/>
            <person name="Zhou Y."/>
        </authorList>
    </citation>
    <scope>NUCLEOTIDE SEQUENCE</scope>
    <source>
        <strain evidence="3">CGMCC 1.15095</strain>
    </source>
</reference>
<comment type="caution">
    <text evidence="3">The sequence shown here is derived from an EMBL/GenBank/DDBJ whole genome shotgun (WGS) entry which is preliminary data.</text>
</comment>
<dbReference type="GO" id="GO:0046872">
    <property type="term" value="F:metal ion binding"/>
    <property type="evidence" value="ECO:0007669"/>
    <property type="project" value="UniProtKB-KW"/>
</dbReference>
<dbReference type="SUPFAM" id="SSF51182">
    <property type="entry name" value="RmlC-like cupins"/>
    <property type="match status" value="1"/>
</dbReference>
<keyword evidence="2" id="KW-0862">Zinc</keyword>
<keyword evidence="4" id="KW-1185">Reference proteome</keyword>
<dbReference type="RefSeq" id="WP_188768322.1">
    <property type="nucleotide sequence ID" value="NZ_BMHK01000003.1"/>
</dbReference>
<dbReference type="InterPro" id="IPR014710">
    <property type="entry name" value="RmlC-like_jellyroll"/>
</dbReference>
<protein>
    <submittedName>
        <fullName evidence="3">Mannose-6-phosphate isomerase</fullName>
    </submittedName>
</protein>
<evidence type="ECO:0000256" key="1">
    <source>
        <dbReference type="ARBA" id="ARBA00022723"/>
    </source>
</evidence>
<dbReference type="GO" id="GO:0016853">
    <property type="term" value="F:isomerase activity"/>
    <property type="evidence" value="ECO:0007669"/>
    <property type="project" value="UniProtKB-KW"/>
</dbReference>
<accession>A0A916X4A0</accession>
<dbReference type="InterPro" id="IPR051804">
    <property type="entry name" value="Carb_Metab_Reg_Kinase/Isom"/>
</dbReference>
<reference evidence="3" key="1">
    <citation type="journal article" date="2014" name="Int. J. Syst. Evol. Microbiol.">
        <title>Complete genome sequence of Corynebacterium casei LMG S-19264T (=DSM 44701T), isolated from a smear-ripened cheese.</title>
        <authorList>
            <consortium name="US DOE Joint Genome Institute (JGI-PGF)"/>
            <person name="Walter F."/>
            <person name="Albersmeier A."/>
            <person name="Kalinowski J."/>
            <person name="Ruckert C."/>
        </authorList>
    </citation>
    <scope>NUCLEOTIDE SEQUENCE</scope>
    <source>
        <strain evidence="3">CGMCC 1.15095</strain>
    </source>
</reference>
<keyword evidence="3" id="KW-0413">Isomerase</keyword>
<dbReference type="AlphaFoldDB" id="A0A916X4A0"/>
<dbReference type="PANTHER" id="PTHR42742:SF3">
    <property type="entry name" value="FRUCTOKINASE"/>
    <property type="match status" value="1"/>
</dbReference>
<proteinExistence type="predicted"/>
<dbReference type="CDD" id="cd07010">
    <property type="entry name" value="cupin_PMI_type_I_N_bac"/>
    <property type="match status" value="1"/>
</dbReference>
<sequence>MSGSLPIRQVEKPWGKDVLPAPFLAPEGKRIGEIWFEPPAELPELLVKYIFTSEKLSVQVHPSDAQTLAKGIGRQGKEECWLIVGAEPGATLGIGFREDLTGEEMRAAALDGSIEDLMVWHEVSPGDFFYIPANTVHAIGAGVSLIEVQQNSDITYRLFDYGRPRELHLEEGMAVAKGEPYAMRWHKRVAPRGSQVLVDGPLFLLDQIEGAPTDEVAARYPGALLVIPRMGSVTVAGSDVAPGGCALAHGIEEIGFAPDGVCLLARGCAA</sequence>
<evidence type="ECO:0000313" key="4">
    <source>
        <dbReference type="Proteomes" id="UP000608154"/>
    </source>
</evidence>
<evidence type="ECO:0000256" key="2">
    <source>
        <dbReference type="ARBA" id="ARBA00022833"/>
    </source>
</evidence>
<dbReference type="Proteomes" id="UP000608154">
    <property type="component" value="Unassembled WGS sequence"/>
</dbReference>
<dbReference type="InterPro" id="IPR011051">
    <property type="entry name" value="RmlC_Cupin_sf"/>
</dbReference>
<evidence type="ECO:0000313" key="3">
    <source>
        <dbReference type="EMBL" id="GGB90651.1"/>
    </source>
</evidence>
<organism evidence="3 4">
    <name type="scientific">Novosphingobium endophyticum</name>
    <dbReference type="NCBI Taxonomy" id="1955250"/>
    <lineage>
        <taxon>Bacteria</taxon>
        <taxon>Pseudomonadati</taxon>
        <taxon>Pseudomonadota</taxon>
        <taxon>Alphaproteobacteria</taxon>
        <taxon>Sphingomonadales</taxon>
        <taxon>Sphingomonadaceae</taxon>
        <taxon>Novosphingobium</taxon>
    </lineage>
</organism>
<dbReference type="Gene3D" id="2.60.120.10">
    <property type="entry name" value="Jelly Rolls"/>
    <property type="match status" value="1"/>
</dbReference>
<dbReference type="PANTHER" id="PTHR42742">
    <property type="entry name" value="TRANSCRIPTIONAL REPRESSOR MPRA"/>
    <property type="match status" value="1"/>
</dbReference>
<name>A0A916X4A0_9SPHN</name>
<keyword evidence="1" id="KW-0479">Metal-binding</keyword>
<dbReference type="EMBL" id="BMHK01000003">
    <property type="protein sequence ID" value="GGB90651.1"/>
    <property type="molecule type" value="Genomic_DNA"/>
</dbReference>